<sequence>MMIADNGIGIPAMILTSPKSFGIMSMRQRAAQCGGFIDFSNVPGNGLIIEIRIPKKQINYEDSNC</sequence>
<dbReference type="InterPro" id="IPR036890">
    <property type="entry name" value="HATPase_C_sf"/>
</dbReference>
<dbReference type="SUPFAM" id="SSF55874">
    <property type="entry name" value="ATPase domain of HSP90 chaperone/DNA topoisomerase II/histidine kinase"/>
    <property type="match status" value="1"/>
</dbReference>
<evidence type="ECO:0000313" key="1">
    <source>
        <dbReference type="EMBL" id="MPN22421.1"/>
    </source>
</evidence>
<accession>A0A645G6B5</accession>
<name>A0A645G6B5_9ZZZZ</name>
<organism evidence="1">
    <name type="scientific">bioreactor metagenome</name>
    <dbReference type="NCBI Taxonomy" id="1076179"/>
    <lineage>
        <taxon>unclassified sequences</taxon>
        <taxon>metagenomes</taxon>
        <taxon>ecological metagenomes</taxon>
    </lineage>
</organism>
<dbReference type="Gene3D" id="3.30.565.10">
    <property type="entry name" value="Histidine kinase-like ATPase, C-terminal domain"/>
    <property type="match status" value="1"/>
</dbReference>
<reference evidence="1" key="1">
    <citation type="submission" date="2019-08" db="EMBL/GenBank/DDBJ databases">
        <authorList>
            <person name="Kucharzyk K."/>
            <person name="Murdoch R.W."/>
            <person name="Higgins S."/>
            <person name="Loffler F."/>
        </authorList>
    </citation>
    <scope>NUCLEOTIDE SEQUENCE</scope>
</reference>
<dbReference type="EMBL" id="VSSQ01070644">
    <property type="protein sequence ID" value="MPN22421.1"/>
    <property type="molecule type" value="Genomic_DNA"/>
</dbReference>
<evidence type="ECO:0008006" key="2">
    <source>
        <dbReference type="Google" id="ProtNLM"/>
    </source>
</evidence>
<dbReference type="AlphaFoldDB" id="A0A645G6B5"/>
<protein>
    <recommendedName>
        <fullName evidence="2">Histidine kinase</fullName>
    </recommendedName>
</protein>
<comment type="caution">
    <text evidence="1">The sequence shown here is derived from an EMBL/GenBank/DDBJ whole genome shotgun (WGS) entry which is preliminary data.</text>
</comment>
<proteinExistence type="predicted"/>
<gene>
    <name evidence="1" type="ORF">SDC9_169804</name>
</gene>